<feature type="active site" description="Proton donor" evidence="12">
    <location>
        <position position="262"/>
    </location>
</feature>
<dbReference type="EC" id="3.5.1.108" evidence="4 12"/>
<evidence type="ECO:0000256" key="11">
    <source>
        <dbReference type="ARBA" id="ARBA00024535"/>
    </source>
</evidence>
<sequence length="309" mass="34002">MIYQCTIAHSVFISGIGLHSGQRINMTLRPAEAKTGIVFHRSEGDRTVSIEAISANVVDTRLATVIGKGGLSVSTVEHILAALTACGIDNLNIDIDGPEIPIMDGSAAPFVELIQKAGIRSLPRCRKYLSIRKPITLIEGEKRLTIIPSRFFRITYDIAFDHPCISLQNRTVKVTPETFRKEISAARTFGFLKEVEFLKANGLARGGSMENAIVIDENAILNPEGLRFPDEFVRHKILDAVGDFSLLGFPILGHIKAFKAGHDINHKMVEKILSTPDSWKLVEFTEDDLCLSLQNESPAYASELAFSKA</sequence>
<dbReference type="RefSeq" id="WP_053551469.1">
    <property type="nucleotide sequence ID" value="NZ_CP010802.1"/>
</dbReference>
<evidence type="ECO:0000313" key="13">
    <source>
        <dbReference type="EMBL" id="ALC17464.1"/>
    </source>
</evidence>
<proteinExistence type="inferred from homology"/>
<evidence type="ECO:0000256" key="10">
    <source>
        <dbReference type="ARBA" id="ARBA00023098"/>
    </source>
</evidence>
<dbReference type="KEGG" id="des:DSOUD_2714"/>
<keyword evidence="6 12" id="KW-0441">Lipid A biosynthesis</keyword>
<dbReference type="PATRIC" id="fig|1603606.3.peg.2947"/>
<evidence type="ECO:0000256" key="2">
    <source>
        <dbReference type="ARBA" id="ARBA00002923"/>
    </source>
</evidence>
<feature type="binding site" evidence="12">
    <location>
        <position position="235"/>
    </location>
    <ligand>
        <name>Zn(2+)</name>
        <dbReference type="ChEBI" id="CHEBI:29105"/>
    </ligand>
</feature>
<dbReference type="InterPro" id="IPR020568">
    <property type="entry name" value="Ribosomal_Su5_D2-typ_SF"/>
</dbReference>
<comment type="similarity">
    <text evidence="12">Belongs to the LpxC family.</text>
</comment>
<dbReference type="GO" id="GO:0046872">
    <property type="term" value="F:metal ion binding"/>
    <property type="evidence" value="ECO:0007669"/>
    <property type="project" value="UniProtKB-KW"/>
</dbReference>
<reference evidence="13 14" key="1">
    <citation type="submission" date="2015-07" db="EMBL/GenBank/DDBJ databases">
        <title>Isolation and Genomic Characterization of a Novel Halophilic Metal-Reducing Deltaproteobacterium from the Deep Subsurface.</title>
        <authorList>
            <person name="Badalamenti J.P."/>
            <person name="Summers Z.M."/>
            <person name="Gralnick J.A."/>
            <person name="Bond D.R."/>
        </authorList>
    </citation>
    <scope>NUCLEOTIDE SEQUENCE [LARGE SCALE GENOMIC DNA]</scope>
    <source>
        <strain evidence="13 14">WTL</strain>
    </source>
</reference>
<dbReference type="AlphaFoldDB" id="A0A0M4D494"/>
<comment type="pathway">
    <text evidence="3 12">Glycolipid biosynthesis; lipid IV(A) biosynthesis; lipid IV(A) from (3R)-3-hydroxytetradecanoyl-[acyl-carrier-protein] and UDP-N-acetyl-alpha-D-glucosamine: step 2/6.</text>
</comment>
<gene>
    <name evidence="12 13" type="primary">lpxC</name>
    <name evidence="13" type="ORF">DSOUD_2714</name>
</gene>
<dbReference type="GO" id="GO:0016020">
    <property type="term" value="C:membrane"/>
    <property type="evidence" value="ECO:0007669"/>
    <property type="project" value="GOC"/>
</dbReference>
<dbReference type="Proteomes" id="UP000057158">
    <property type="component" value="Chromosome"/>
</dbReference>
<keyword evidence="10 12" id="KW-0443">Lipid metabolism</keyword>
<organism evidence="13 14">
    <name type="scientific">Desulfuromonas soudanensis</name>
    <dbReference type="NCBI Taxonomy" id="1603606"/>
    <lineage>
        <taxon>Bacteria</taxon>
        <taxon>Pseudomonadati</taxon>
        <taxon>Thermodesulfobacteriota</taxon>
        <taxon>Desulfuromonadia</taxon>
        <taxon>Desulfuromonadales</taxon>
        <taxon>Desulfuromonadaceae</taxon>
        <taxon>Desulfuromonas</taxon>
    </lineage>
</organism>
<dbReference type="GO" id="GO:0103117">
    <property type="term" value="F:UDP-3-O-acyl-N-acetylglucosamine deacetylase activity"/>
    <property type="evidence" value="ECO:0007669"/>
    <property type="project" value="UniProtKB-UniRule"/>
</dbReference>
<protein>
    <recommendedName>
        <fullName evidence="4 12">UDP-3-O-acyl-N-acetylglucosamine deacetylase</fullName>
        <shortName evidence="12">UDP-3-O-acyl-GlcNAc deacetylase</shortName>
        <ecNumber evidence="4 12">3.5.1.108</ecNumber>
    </recommendedName>
    <alternativeName>
        <fullName evidence="12">UDP-3-O-[R-3-hydroxymyristoyl]-N-acetylglucosamine deacetylase</fullName>
    </alternativeName>
</protein>
<keyword evidence="14" id="KW-1185">Reference proteome</keyword>
<dbReference type="PANTHER" id="PTHR33694:SF1">
    <property type="entry name" value="UDP-3-O-ACYL-N-ACETYLGLUCOSAMINE DEACETYLASE 1, MITOCHONDRIAL-RELATED"/>
    <property type="match status" value="1"/>
</dbReference>
<evidence type="ECO:0000256" key="8">
    <source>
        <dbReference type="ARBA" id="ARBA00022801"/>
    </source>
</evidence>
<dbReference type="InterPro" id="IPR015870">
    <property type="entry name" value="UDP-acyl_N-AcGlcN_deAcase_N"/>
</dbReference>
<dbReference type="InterPro" id="IPR011334">
    <property type="entry name" value="UDP-acyl_GlcNac_deAcase_C"/>
</dbReference>
<keyword evidence="7 12" id="KW-0479">Metal-binding</keyword>
<evidence type="ECO:0000256" key="6">
    <source>
        <dbReference type="ARBA" id="ARBA00022556"/>
    </source>
</evidence>
<evidence type="ECO:0000256" key="4">
    <source>
        <dbReference type="ARBA" id="ARBA00012745"/>
    </source>
</evidence>
<dbReference type="EMBL" id="CP010802">
    <property type="protein sequence ID" value="ALC17464.1"/>
    <property type="molecule type" value="Genomic_DNA"/>
</dbReference>
<dbReference type="UniPathway" id="UPA00359">
    <property type="reaction ID" value="UER00478"/>
</dbReference>
<feature type="binding site" evidence="12">
    <location>
        <position position="78"/>
    </location>
    <ligand>
        <name>Zn(2+)</name>
        <dbReference type="ChEBI" id="CHEBI:29105"/>
    </ligand>
</feature>
<keyword evidence="8 12" id="KW-0378">Hydrolase</keyword>
<dbReference type="Gene3D" id="3.30.230.20">
    <property type="entry name" value="lpxc deacetylase, domain 1"/>
    <property type="match status" value="1"/>
</dbReference>
<dbReference type="HAMAP" id="MF_00388">
    <property type="entry name" value="LpxC"/>
    <property type="match status" value="1"/>
</dbReference>
<dbReference type="InterPro" id="IPR004463">
    <property type="entry name" value="UDP-acyl_GlcNac_deAcase"/>
</dbReference>
<keyword evidence="9 12" id="KW-0862">Zinc</keyword>
<evidence type="ECO:0000256" key="7">
    <source>
        <dbReference type="ARBA" id="ARBA00022723"/>
    </source>
</evidence>
<dbReference type="STRING" id="1603606.DSOUD_2714"/>
<comment type="cofactor">
    <cofactor evidence="1 12">
        <name>Zn(2+)</name>
        <dbReference type="ChEBI" id="CHEBI:29105"/>
    </cofactor>
</comment>
<evidence type="ECO:0000256" key="12">
    <source>
        <dbReference type="HAMAP-Rule" id="MF_00388"/>
    </source>
</evidence>
<dbReference type="Pfam" id="PF03331">
    <property type="entry name" value="LpxC"/>
    <property type="match status" value="1"/>
</dbReference>
<keyword evidence="5 12" id="KW-0444">Lipid biosynthesis</keyword>
<feature type="binding site" evidence="12">
    <location>
        <position position="239"/>
    </location>
    <ligand>
        <name>Zn(2+)</name>
        <dbReference type="ChEBI" id="CHEBI:29105"/>
    </ligand>
</feature>
<dbReference type="PANTHER" id="PTHR33694">
    <property type="entry name" value="UDP-3-O-ACYL-N-ACETYLGLUCOSAMINE DEACETYLASE 1, MITOCHONDRIAL-RELATED"/>
    <property type="match status" value="1"/>
</dbReference>
<evidence type="ECO:0000256" key="5">
    <source>
        <dbReference type="ARBA" id="ARBA00022516"/>
    </source>
</evidence>
<evidence type="ECO:0000256" key="9">
    <source>
        <dbReference type="ARBA" id="ARBA00022833"/>
    </source>
</evidence>
<evidence type="ECO:0000313" key="14">
    <source>
        <dbReference type="Proteomes" id="UP000057158"/>
    </source>
</evidence>
<comment type="catalytic activity">
    <reaction evidence="11 12">
        <text>a UDP-3-O-[(3R)-3-hydroxyacyl]-N-acetyl-alpha-D-glucosamine + H2O = a UDP-3-O-[(3R)-3-hydroxyacyl]-alpha-D-glucosamine + acetate</text>
        <dbReference type="Rhea" id="RHEA:67816"/>
        <dbReference type="ChEBI" id="CHEBI:15377"/>
        <dbReference type="ChEBI" id="CHEBI:30089"/>
        <dbReference type="ChEBI" id="CHEBI:137740"/>
        <dbReference type="ChEBI" id="CHEBI:173225"/>
        <dbReference type="EC" id="3.5.1.108"/>
    </reaction>
</comment>
<dbReference type="OrthoDB" id="9802746at2"/>
<accession>A0A0M4D494</accession>
<evidence type="ECO:0000256" key="1">
    <source>
        <dbReference type="ARBA" id="ARBA00001947"/>
    </source>
</evidence>
<name>A0A0M4D494_9BACT</name>
<dbReference type="GO" id="GO:0009245">
    <property type="term" value="P:lipid A biosynthetic process"/>
    <property type="evidence" value="ECO:0007669"/>
    <property type="project" value="UniProtKB-UniRule"/>
</dbReference>
<dbReference type="Gene3D" id="3.30.1700.10">
    <property type="entry name" value="lpxc deacetylase, domain 2"/>
    <property type="match status" value="1"/>
</dbReference>
<dbReference type="NCBIfam" id="TIGR00325">
    <property type="entry name" value="lpxC"/>
    <property type="match status" value="1"/>
</dbReference>
<comment type="function">
    <text evidence="2 12">Catalyzes the hydrolysis of UDP-3-O-myristoyl-N-acetylglucosamine to form UDP-3-O-myristoylglucosamine and acetate, the committed step in lipid A biosynthesis.</text>
</comment>
<evidence type="ECO:0000256" key="3">
    <source>
        <dbReference type="ARBA" id="ARBA00005002"/>
    </source>
</evidence>
<dbReference type="SUPFAM" id="SSF54211">
    <property type="entry name" value="Ribosomal protein S5 domain 2-like"/>
    <property type="match status" value="2"/>
</dbReference>